<protein>
    <submittedName>
        <fullName evidence="1">Carboxypeptidase regulatory-like domain-containing protein</fullName>
    </submittedName>
</protein>
<reference evidence="1 2" key="1">
    <citation type="submission" date="2022-11" db="EMBL/GenBank/DDBJ databases">
        <title>Minimal conservation of predation-associated metabolite biosynthetic gene clusters underscores biosynthetic potential of Myxococcota including descriptions for ten novel species: Archangium lansinium sp. nov., Myxococcus landrumus sp. nov., Nannocystis bai.</title>
        <authorList>
            <person name="Ahearne A."/>
            <person name="Stevens C."/>
            <person name="Phillips K."/>
        </authorList>
    </citation>
    <scope>NUCLEOTIDE SEQUENCE [LARGE SCALE GENOMIC DNA]</scope>
    <source>
        <strain evidence="1 2">MIWBW</strain>
    </source>
</reference>
<evidence type="ECO:0000313" key="2">
    <source>
        <dbReference type="Proteomes" id="UP001207654"/>
    </source>
</evidence>
<organism evidence="1 2">
    <name type="scientific">Archangium lansingense</name>
    <dbReference type="NCBI Taxonomy" id="2995310"/>
    <lineage>
        <taxon>Bacteria</taxon>
        <taxon>Pseudomonadati</taxon>
        <taxon>Myxococcota</taxon>
        <taxon>Myxococcia</taxon>
        <taxon>Myxococcales</taxon>
        <taxon>Cystobacterineae</taxon>
        <taxon>Archangiaceae</taxon>
        <taxon>Archangium</taxon>
    </lineage>
</organism>
<dbReference type="SUPFAM" id="SSF49464">
    <property type="entry name" value="Carboxypeptidase regulatory domain-like"/>
    <property type="match status" value="7"/>
</dbReference>
<dbReference type="RefSeq" id="WP_267538068.1">
    <property type="nucleotide sequence ID" value="NZ_JAPNKA010000001.1"/>
</dbReference>
<dbReference type="Gene3D" id="2.60.40.1120">
    <property type="entry name" value="Carboxypeptidase-like, regulatory domain"/>
    <property type="match status" value="4"/>
</dbReference>
<comment type="caution">
    <text evidence="1">The sequence shown here is derived from an EMBL/GenBank/DDBJ whole genome shotgun (WGS) entry which is preliminary data.</text>
</comment>
<sequence>MRKWFVIGAAAALVIVAVAVLWPRGTPPPPPVSAVDSSAARVLPDFEAVEVSSGDSEGLTLTGRVLDSSGKPVAGADVSLSASAQKTLNSVRCDECGQALLACPARESGPHALAFFEQARGFLQPKATARTDAQGRFRFERLAGVSFSVWARAPGFGAAMRERAAPGEPVDLYLPPLRSIGGQVVDGAGQGLAGARVYAVSRKVPLPSETVAGPNGTFTLSGLGEGPFYVLATADGFLPAVEPLVEAGPQPVRLRLEASRTLEVRVTHQGTPVTATVRLKADHLAREARAEGGVARFEGLYPDELVVTAEAGKLGAIPRTLTLSEQLTQVTLELEEAGTLLVTVVDESGQPVPSPELVLRTSRGTAIQSQKPSTGALVQFGPLAVGDYVLEGRARGYREAQLPARVKQGETSLELELAQATLITGQVLDPYGRPAPNVSVLVQPTGDSVTADGEGNFAAAVPTPGLYELHAHHSEWGGGQVKATAPAEGVKLELEPRAALEVTVMGEGRRLEGADVVLWVDNENVFRSDTSSGPDGMVPMRGLPPGTYSLVATHRDYLPSERQKVEVVDGQTQRVTVTLEPGAVLQGEVVDTRGAPVAEASVSVLPRMAEPVVTDAQGHFEVRALKPGRPYLVEARHSRYDQRERVQGSAGGERVQVVMEERGMFSGRVVASDGEPVRRFRLDEHDVASGDGRFEVPLQTAGDRVIVSVEAPGFEPLMVDRPVQPRDLGELVLERAPSVTGLVRDEGGGPVADAVVGCDACEDSVMTGPDGRFTLPSPPFVAKFTVTARKGRLSASAAASREGQRTVELVLKPATKLYGTVYGADGRPAAGFQLEGVHADRGEPVSIVTGPDGRYSVDVAPGHYRFALGVAREFSGEPALLVQVEGGEKRLDIGPAPGSAAVTVQLKPQRGKALWVLAGDVGAVTNPPTALMRVGYGQLLYQPGGERITLQGFPPGRYTLIWTNFHTDMEEGPVVRTVQLPTSGDIILDP</sequence>
<proteinExistence type="predicted"/>
<gene>
    <name evidence="1" type="ORF">OV287_33265</name>
</gene>
<dbReference type="Pfam" id="PF13620">
    <property type="entry name" value="CarboxypepD_reg"/>
    <property type="match status" value="3"/>
</dbReference>
<dbReference type="Proteomes" id="UP001207654">
    <property type="component" value="Unassembled WGS sequence"/>
</dbReference>
<name>A0ABT4ADD5_9BACT</name>
<evidence type="ECO:0000313" key="1">
    <source>
        <dbReference type="EMBL" id="MCY1079341.1"/>
    </source>
</evidence>
<dbReference type="EMBL" id="JAPNKA010000001">
    <property type="protein sequence ID" value="MCY1079341.1"/>
    <property type="molecule type" value="Genomic_DNA"/>
</dbReference>
<accession>A0ABT4ADD5</accession>
<keyword evidence="2" id="KW-1185">Reference proteome</keyword>
<dbReference type="InterPro" id="IPR008969">
    <property type="entry name" value="CarboxyPept-like_regulatory"/>
</dbReference>